<dbReference type="InterPro" id="IPR029044">
    <property type="entry name" value="Nucleotide-diphossugar_trans"/>
</dbReference>
<keyword evidence="4" id="KW-1185">Reference proteome</keyword>
<dbReference type="InterPro" id="IPR007577">
    <property type="entry name" value="GlycoTrfase_DXD_sugar-bd_CS"/>
</dbReference>
<protein>
    <submittedName>
        <fullName evidence="3">Glycosyltransferase</fullName>
    </submittedName>
</protein>
<dbReference type="PANTHER" id="PTHR32385">
    <property type="entry name" value="MANNOSYL PHOSPHORYLINOSITOL CERAMIDE SYNTHASE"/>
    <property type="match status" value="1"/>
</dbReference>
<evidence type="ECO:0000313" key="4">
    <source>
        <dbReference type="Proteomes" id="UP001244297"/>
    </source>
</evidence>
<comment type="caution">
    <text evidence="3">The sequence shown here is derived from an EMBL/GenBank/DDBJ whole genome shotgun (WGS) entry which is preliminary data.</text>
</comment>
<evidence type="ECO:0000256" key="2">
    <source>
        <dbReference type="SAM" id="MobiDB-lite"/>
    </source>
</evidence>
<gene>
    <name evidence="3" type="ORF">QWZ18_13425</name>
</gene>
<proteinExistence type="predicted"/>
<evidence type="ECO:0000313" key="3">
    <source>
        <dbReference type="EMBL" id="MDN3571621.1"/>
    </source>
</evidence>
<dbReference type="InterPro" id="IPR051706">
    <property type="entry name" value="Glycosyltransferase_domain"/>
</dbReference>
<dbReference type="RefSeq" id="WP_238291781.1">
    <property type="nucleotide sequence ID" value="NZ_BPQS01000045.1"/>
</dbReference>
<dbReference type="SUPFAM" id="SSF53448">
    <property type="entry name" value="Nucleotide-diphospho-sugar transferases"/>
    <property type="match status" value="1"/>
</dbReference>
<sequence>MLKLKPAEQNNRRERMQMTTETKSSRVPTILHNTAPSKELTWEEQVLFRRNGKILKGWGYMLWTDPELDELMEEDFSDLFGKYIKIKSGIIKSDIGRYAALHKYGGVYADTDYKFLKYPSELLESACTLPTEQGEPPRAGHTSADPSFRLGNACLASAPQHPFWLDFMTSILDNNTLTDLHEKNPIMTTGPAAMTEFLLRNLGRYNDLSIPGRVKYLPDLTWSRMGIAKSRESVGIHMCWGSWRNRQLLHRLRTVARRKLTCLI</sequence>
<reference evidence="4" key="1">
    <citation type="journal article" date="2019" name="Int. J. Syst. Evol. Microbiol.">
        <title>The Global Catalogue of Microorganisms (GCM) 10K type strain sequencing project: providing services to taxonomists for standard genome sequencing and annotation.</title>
        <authorList>
            <consortium name="The Broad Institute Genomics Platform"/>
            <consortium name="The Broad Institute Genome Sequencing Center for Infectious Disease"/>
            <person name="Wu L."/>
            <person name="Ma J."/>
        </authorList>
    </citation>
    <scope>NUCLEOTIDE SEQUENCE [LARGE SCALE GENOMIC DNA]</scope>
    <source>
        <strain evidence="4">CECT 7806</strain>
    </source>
</reference>
<dbReference type="EMBL" id="JAUFPT010000041">
    <property type="protein sequence ID" value="MDN3571621.1"/>
    <property type="molecule type" value="Genomic_DNA"/>
</dbReference>
<accession>A0ABT8AQA6</accession>
<name>A0ABT8AQA6_9HYPH</name>
<organism evidence="3 4">
    <name type="scientific">Methylobacterium longum</name>
    <dbReference type="NCBI Taxonomy" id="767694"/>
    <lineage>
        <taxon>Bacteria</taxon>
        <taxon>Pseudomonadati</taxon>
        <taxon>Pseudomonadota</taxon>
        <taxon>Alphaproteobacteria</taxon>
        <taxon>Hyphomicrobiales</taxon>
        <taxon>Methylobacteriaceae</taxon>
        <taxon>Methylobacterium</taxon>
    </lineage>
</organism>
<dbReference type="Proteomes" id="UP001244297">
    <property type="component" value="Unassembled WGS sequence"/>
</dbReference>
<dbReference type="PANTHER" id="PTHR32385:SF23">
    <property type="entry name" value="NUCLEOTIDE-DIPHOSPHO-SUGAR TRANSFERASE"/>
    <property type="match status" value="1"/>
</dbReference>
<keyword evidence="1" id="KW-0808">Transferase</keyword>
<dbReference type="Gene3D" id="3.90.550.20">
    <property type="match status" value="1"/>
</dbReference>
<dbReference type="Pfam" id="PF04488">
    <property type="entry name" value="Gly_transf_sug"/>
    <property type="match status" value="1"/>
</dbReference>
<evidence type="ECO:0000256" key="1">
    <source>
        <dbReference type="ARBA" id="ARBA00022679"/>
    </source>
</evidence>
<feature type="region of interest" description="Disordered" evidence="2">
    <location>
        <begin position="1"/>
        <end position="25"/>
    </location>
</feature>